<dbReference type="AlphaFoldDB" id="A0A6B0QUY6"/>
<evidence type="ECO:0000313" key="3">
    <source>
        <dbReference type="Proteomes" id="UP000322234"/>
    </source>
</evidence>
<reference evidence="2" key="1">
    <citation type="submission" date="2019-10" db="EMBL/GenBank/DDBJ databases">
        <title>The sequence and de novo assembly of the wild yak genome.</title>
        <authorList>
            <person name="Liu Y."/>
        </authorList>
    </citation>
    <scope>NUCLEOTIDE SEQUENCE [LARGE SCALE GENOMIC DNA]</scope>
    <source>
        <strain evidence="2">WY2019</strain>
    </source>
</reference>
<evidence type="ECO:0000256" key="1">
    <source>
        <dbReference type="SAM" id="MobiDB-lite"/>
    </source>
</evidence>
<feature type="region of interest" description="Disordered" evidence="1">
    <location>
        <begin position="100"/>
        <end position="120"/>
    </location>
</feature>
<name>A0A6B0QUY6_9CETA</name>
<feature type="region of interest" description="Disordered" evidence="1">
    <location>
        <begin position="35"/>
        <end position="82"/>
    </location>
</feature>
<proteinExistence type="predicted"/>
<sequence>MKEAMVQTEGAAAEITRKQEMKHFKNEKKWLAAIALESSENSRSTPEEGEETSERPKKKKEKKCQQSPQENGMEDPAVSFSKPKEKKYFFKEKLVSSDLEDRAGSGIFPKGRNLFQSRTS</sequence>
<dbReference type="EMBL" id="VBQZ03000008">
    <property type="protein sequence ID" value="MXQ81708.1"/>
    <property type="molecule type" value="Genomic_DNA"/>
</dbReference>
<feature type="region of interest" description="Disordered" evidence="1">
    <location>
        <begin position="1"/>
        <end position="20"/>
    </location>
</feature>
<accession>A0A6B0QUY6</accession>
<organism evidence="2 3">
    <name type="scientific">Bos mutus</name>
    <name type="common">wild yak</name>
    <dbReference type="NCBI Taxonomy" id="72004"/>
    <lineage>
        <taxon>Eukaryota</taxon>
        <taxon>Metazoa</taxon>
        <taxon>Chordata</taxon>
        <taxon>Craniata</taxon>
        <taxon>Vertebrata</taxon>
        <taxon>Euteleostomi</taxon>
        <taxon>Mammalia</taxon>
        <taxon>Eutheria</taxon>
        <taxon>Laurasiatheria</taxon>
        <taxon>Artiodactyla</taxon>
        <taxon>Ruminantia</taxon>
        <taxon>Pecora</taxon>
        <taxon>Bovidae</taxon>
        <taxon>Bovinae</taxon>
        <taxon>Bos</taxon>
    </lineage>
</organism>
<evidence type="ECO:0000313" key="2">
    <source>
        <dbReference type="EMBL" id="MXQ81708.1"/>
    </source>
</evidence>
<gene>
    <name evidence="2" type="ORF">E5288_WYG011893</name>
</gene>
<keyword evidence="3" id="KW-1185">Reference proteome</keyword>
<dbReference type="Proteomes" id="UP000322234">
    <property type="component" value="Unassembled WGS sequence"/>
</dbReference>
<comment type="caution">
    <text evidence="2">The sequence shown here is derived from an EMBL/GenBank/DDBJ whole genome shotgun (WGS) entry which is preliminary data.</text>
</comment>
<protein>
    <submittedName>
        <fullName evidence="2">Uncharacterized protein</fullName>
    </submittedName>
</protein>